<dbReference type="EMBL" id="CAJNOL010001567">
    <property type="protein sequence ID" value="CAF1383392.1"/>
    <property type="molecule type" value="Genomic_DNA"/>
</dbReference>
<dbReference type="Proteomes" id="UP000663836">
    <property type="component" value="Unassembled WGS sequence"/>
</dbReference>
<dbReference type="EMBL" id="CAJOBE010002924">
    <property type="protein sequence ID" value="CAF3851079.1"/>
    <property type="molecule type" value="Genomic_DNA"/>
</dbReference>
<dbReference type="EMBL" id="CAJNOT010001683">
    <property type="protein sequence ID" value="CAF1235391.1"/>
    <property type="molecule type" value="Genomic_DNA"/>
</dbReference>
<evidence type="ECO:0000313" key="12">
    <source>
        <dbReference type="Proteomes" id="UP000663874"/>
    </source>
</evidence>
<evidence type="ECO:0000256" key="1">
    <source>
        <dbReference type="SAM" id="MobiDB-lite"/>
    </source>
</evidence>
<comment type="caution">
    <text evidence="10">The sequence shown here is derived from an EMBL/GenBank/DDBJ whole genome shotgun (WGS) entry which is preliminary data.</text>
</comment>
<dbReference type="EMBL" id="CAJNOO010000861">
    <property type="protein sequence ID" value="CAF1049437.1"/>
    <property type="molecule type" value="Genomic_DNA"/>
</dbReference>
<dbReference type="EMBL" id="CAJNOU010001870">
    <property type="protein sequence ID" value="CAF1262697.1"/>
    <property type="molecule type" value="Genomic_DNA"/>
</dbReference>
<evidence type="ECO:0000313" key="2">
    <source>
        <dbReference type="EMBL" id="CAF0735915.1"/>
    </source>
</evidence>
<dbReference type="AlphaFoldDB" id="A0A819EI75"/>
<dbReference type="EMBL" id="CAJNOL010001566">
    <property type="protein sequence ID" value="CAF1383246.1"/>
    <property type="molecule type" value="Genomic_DNA"/>
</dbReference>
<reference evidence="10" key="1">
    <citation type="submission" date="2021-02" db="EMBL/GenBank/DDBJ databases">
        <authorList>
            <person name="Nowell W R."/>
        </authorList>
    </citation>
    <scope>NUCLEOTIDE SEQUENCE</scope>
</reference>
<accession>A0A819EI75</accession>
<dbReference type="Proteomes" id="UP000663823">
    <property type="component" value="Unassembled WGS sequence"/>
</dbReference>
<proteinExistence type="predicted"/>
<dbReference type="Proteomes" id="UP000663882">
    <property type="component" value="Unassembled WGS sequence"/>
</dbReference>
<organism evidence="10 12">
    <name type="scientific">Rotaria sordida</name>
    <dbReference type="NCBI Taxonomy" id="392033"/>
    <lineage>
        <taxon>Eukaryota</taxon>
        <taxon>Metazoa</taxon>
        <taxon>Spiralia</taxon>
        <taxon>Gnathifera</taxon>
        <taxon>Rotifera</taxon>
        <taxon>Eurotatoria</taxon>
        <taxon>Bdelloidea</taxon>
        <taxon>Philodinida</taxon>
        <taxon>Philodinidae</taxon>
        <taxon>Rotaria</taxon>
    </lineage>
</organism>
<dbReference type="Proteomes" id="UP000663889">
    <property type="component" value="Unassembled WGS sequence"/>
</dbReference>
<evidence type="ECO:0000313" key="10">
    <source>
        <dbReference type="EMBL" id="CAF3851079.1"/>
    </source>
</evidence>
<feature type="region of interest" description="Disordered" evidence="1">
    <location>
        <begin position="1"/>
        <end position="72"/>
    </location>
</feature>
<protein>
    <submittedName>
        <fullName evidence="10">Uncharacterized protein</fullName>
    </submittedName>
</protein>
<dbReference type="EMBL" id="CAJOBD010000024">
    <property type="protein sequence ID" value="CAF3539948.1"/>
    <property type="molecule type" value="Genomic_DNA"/>
</dbReference>
<feature type="compositionally biased region" description="Basic and acidic residues" evidence="1">
    <location>
        <begin position="47"/>
        <end position="62"/>
    </location>
</feature>
<evidence type="ECO:0000313" key="11">
    <source>
        <dbReference type="Proteomes" id="UP000663870"/>
    </source>
</evidence>
<evidence type="ECO:0000313" key="9">
    <source>
        <dbReference type="EMBL" id="CAF3746605.1"/>
    </source>
</evidence>
<sequence length="72" mass="7908">MSASTTSNSNTTEASSMIPEDEDLKMFQAARRTGRRNALGDLSEQLTKVDRGMSSSEADKMAPHFQSMSIKH</sequence>
<evidence type="ECO:0000313" key="7">
    <source>
        <dbReference type="EMBL" id="CAF1383392.1"/>
    </source>
</evidence>
<evidence type="ECO:0000313" key="5">
    <source>
        <dbReference type="EMBL" id="CAF1262697.1"/>
    </source>
</evidence>
<dbReference type="Proteomes" id="UP000663870">
    <property type="component" value="Unassembled WGS sequence"/>
</dbReference>
<evidence type="ECO:0000313" key="6">
    <source>
        <dbReference type="EMBL" id="CAF1383246.1"/>
    </source>
</evidence>
<dbReference type="Proteomes" id="UP000663854">
    <property type="component" value="Unassembled WGS sequence"/>
</dbReference>
<dbReference type="EMBL" id="CAJOAX010001803">
    <property type="protein sequence ID" value="CAF3746605.1"/>
    <property type="molecule type" value="Genomic_DNA"/>
</dbReference>
<feature type="compositionally biased region" description="Low complexity" evidence="1">
    <location>
        <begin position="1"/>
        <end position="16"/>
    </location>
</feature>
<evidence type="ECO:0000313" key="4">
    <source>
        <dbReference type="EMBL" id="CAF1235391.1"/>
    </source>
</evidence>
<dbReference type="Proteomes" id="UP000663874">
    <property type="component" value="Unassembled WGS sequence"/>
</dbReference>
<dbReference type="OrthoDB" id="10048780at2759"/>
<evidence type="ECO:0000313" key="3">
    <source>
        <dbReference type="EMBL" id="CAF1049437.1"/>
    </source>
</evidence>
<keyword evidence="11" id="KW-1185">Reference proteome</keyword>
<dbReference type="EMBL" id="CAJNOH010000006">
    <property type="protein sequence ID" value="CAF0735915.1"/>
    <property type="molecule type" value="Genomic_DNA"/>
</dbReference>
<gene>
    <name evidence="10" type="ORF">FNK824_LOCUS17932</name>
    <name evidence="8" type="ORF">JBS370_LOCUS805</name>
    <name evidence="6" type="ORF">JXQ802_LOCUS33797</name>
    <name evidence="7" type="ORF">JXQ802_LOCUS33806</name>
    <name evidence="9" type="ORF">OTI717_LOCUS15336</name>
    <name evidence="2" type="ORF">PYM288_LOCUS1264</name>
    <name evidence="3" type="ORF">RFH988_LOCUS16650</name>
    <name evidence="5" type="ORF">SEV965_LOCUS24324</name>
    <name evidence="4" type="ORF">ZHD862_LOCUS24591</name>
</gene>
<evidence type="ECO:0000313" key="8">
    <source>
        <dbReference type="EMBL" id="CAF3539948.1"/>
    </source>
</evidence>
<dbReference type="Proteomes" id="UP000663864">
    <property type="component" value="Unassembled WGS sequence"/>
</dbReference>
<name>A0A819EI75_9BILA</name>